<feature type="region of interest" description="Disordered" evidence="1">
    <location>
        <begin position="293"/>
        <end position="313"/>
    </location>
</feature>
<organism evidence="2 3">
    <name type="scientific">Armillaria luteobubalina</name>
    <dbReference type="NCBI Taxonomy" id="153913"/>
    <lineage>
        <taxon>Eukaryota</taxon>
        <taxon>Fungi</taxon>
        <taxon>Dikarya</taxon>
        <taxon>Basidiomycota</taxon>
        <taxon>Agaricomycotina</taxon>
        <taxon>Agaricomycetes</taxon>
        <taxon>Agaricomycetidae</taxon>
        <taxon>Agaricales</taxon>
        <taxon>Marasmiineae</taxon>
        <taxon>Physalacriaceae</taxon>
        <taxon>Armillaria</taxon>
    </lineage>
</organism>
<comment type="caution">
    <text evidence="2">The sequence shown here is derived from an EMBL/GenBank/DDBJ whole genome shotgun (WGS) entry which is preliminary data.</text>
</comment>
<keyword evidence="3" id="KW-1185">Reference proteome</keyword>
<evidence type="ECO:0000256" key="1">
    <source>
        <dbReference type="SAM" id="MobiDB-lite"/>
    </source>
</evidence>
<dbReference type="EMBL" id="JAUEPU010000025">
    <property type="protein sequence ID" value="KAK0493250.1"/>
    <property type="molecule type" value="Genomic_DNA"/>
</dbReference>
<reference evidence="2" key="1">
    <citation type="submission" date="2023-06" db="EMBL/GenBank/DDBJ databases">
        <authorList>
            <consortium name="Lawrence Berkeley National Laboratory"/>
            <person name="Ahrendt S."/>
            <person name="Sahu N."/>
            <person name="Indic B."/>
            <person name="Wong-Bajracharya J."/>
            <person name="Merenyi Z."/>
            <person name="Ke H.-M."/>
            <person name="Monk M."/>
            <person name="Kocsube S."/>
            <person name="Drula E."/>
            <person name="Lipzen A."/>
            <person name="Balint B."/>
            <person name="Henrissat B."/>
            <person name="Andreopoulos B."/>
            <person name="Martin F.M."/>
            <person name="Harder C.B."/>
            <person name="Rigling D."/>
            <person name="Ford K.L."/>
            <person name="Foster G.D."/>
            <person name="Pangilinan J."/>
            <person name="Papanicolaou A."/>
            <person name="Barry K."/>
            <person name="LaButti K."/>
            <person name="Viragh M."/>
            <person name="Koriabine M."/>
            <person name="Yan M."/>
            <person name="Riley R."/>
            <person name="Champramary S."/>
            <person name="Plett K.L."/>
            <person name="Tsai I.J."/>
            <person name="Slot J."/>
            <person name="Sipos G."/>
            <person name="Plett J."/>
            <person name="Nagy L.G."/>
            <person name="Grigoriev I.V."/>
        </authorList>
    </citation>
    <scope>NUCLEOTIDE SEQUENCE</scope>
    <source>
        <strain evidence="2">HWK02</strain>
    </source>
</reference>
<protein>
    <submittedName>
        <fullName evidence="2">Uncharacterized protein</fullName>
    </submittedName>
</protein>
<dbReference type="Proteomes" id="UP001175228">
    <property type="component" value="Unassembled WGS sequence"/>
</dbReference>
<name>A0AA39Q081_9AGAR</name>
<accession>A0AA39Q081</accession>
<proteinExistence type="predicted"/>
<feature type="compositionally biased region" description="Pro residues" evidence="1">
    <location>
        <begin position="149"/>
        <end position="158"/>
    </location>
</feature>
<sequence>MVTEVQKSTLSHAIDTVPAVLNRFLQDLAVQTGWWFTIIGGGPDPANNGNIHTGSFHISRNEHGRHFEDKYTHFSVDANDMDATHHTSFDESVIAPFGRFLKSLFHDIIAPEIRAERACNKADLQALETMEDDDEQIPSPMTHEAAPALPMPDPVSTPSPSVPALPLFIPTPEPVPVPPLFNSAIEQAATPSPSVPASPSIDPTTFDKIDCQLFEHVDFSHAYFGMTLTDANHQDYDRLLGHPPCSEEEVTFPFTMPIAHEHTDMDIDPFHGLDMTPFEEPRLPLLPTPDVIVSPQSPQGSPNPKDLEATEATGEKANVTEIRTSKHTCKPPASCGVVAVGWLPLAINYLTDLELSEEWQDLLVAWQALEVRMSLLQGGTPGKRLDQQS</sequence>
<evidence type="ECO:0000313" key="3">
    <source>
        <dbReference type="Proteomes" id="UP001175228"/>
    </source>
</evidence>
<gene>
    <name evidence="2" type="ORF">EDD18DRAFT_1356673</name>
</gene>
<evidence type="ECO:0000313" key="2">
    <source>
        <dbReference type="EMBL" id="KAK0493250.1"/>
    </source>
</evidence>
<feature type="region of interest" description="Disordered" evidence="1">
    <location>
        <begin position="130"/>
        <end position="158"/>
    </location>
</feature>
<dbReference type="AlphaFoldDB" id="A0AA39Q081"/>